<evidence type="ECO:0000313" key="3">
    <source>
        <dbReference type="Proteomes" id="UP000681722"/>
    </source>
</evidence>
<name>A0A8S3A2Z9_9BILA</name>
<accession>A0A8S3A2Z9</accession>
<dbReference type="AlphaFoldDB" id="A0A8S3A2Z9"/>
<dbReference type="Proteomes" id="UP000681722">
    <property type="component" value="Unassembled WGS sequence"/>
</dbReference>
<evidence type="ECO:0000256" key="1">
    <source>
        <dbReference type="SAM" id="MobiDB-lite"/>
    </source>
</evidence>
<gene>
    <name evidence="2" type="ORF">SRO942_LOCUS50354</name>
</gene>
<feature type="non-terminal residue" evidence="2">
    <location>
        <position position="1"/>
    </location>
</feature>
<feature type="region of interest" description="Disordered" evidence="1">
    <location>
        <begin position="1"/>
        <end position="42"/>
    </location>
</feature>
<dbReference type="EMBL" id="CAJOBC010141988">
    <property type="protein sequence ID" value="CAF4649113.1"/>
    <property type="molecule type" value="Genomic_DNA"/>
</dbReference>
<organism evidence="2 3">
    <name type="scientific">Didymodactylos carnosus</name>
    <dbReference type="NCBI Taxonomy" id="1234261"/>
    <lineage>
        <taxon>Eukaryota</taxon>
        <taxon>Metazoa</taxon>
        <taxon>Spiralia</taxon>
        <taxon>Gnathifera</taxon>
        <taxon>Rotifera</taxon>
        <taxon>Eurotatoria</taxon>
        <taxon>Bdelloidea</taxon>
        <taxon>Philodinida</taxon>
        <taxon>Philodinidae</taxon>
        <taxon>Didymodactylos</taxon>
    </lineage>
</organism>
<reference evidence="2" key="1">
    <citation type="submission" date="2021-02" db="EMBL/GenBank/DDBJ databases">
        <authorList>
            <person name="Nowell W R."/>
        </authorList>
    </citation>
    <scope>NUCLEOTIDE SEQUENCE</scope>
</reference>
<sequence>RFKRGRETSATPTDEILEARKKYKSGTGTGGRPIKKKEETFPKREKDRVIIIQVEEEDEKKQQEKINMMKQELSTDEPNVDQLIYCWRTTVTTRNEFIKKNNLSDTLVMFPGYKVSALLRTFLTSPL</sequence>
<proteinExistence type="predicted"/>
<comment type="caution">
    <text evidence="2">The sequence shown here is derived from an EMBL/GenBank/DDBJ whole genome shotgun (WGS) entry which is preliminary data.</text>
</comment>
<protein>
    <submittedName>
        <fullName evidence="2">Uncharacterized protein</fullName>
    </submittedName>
</protein>
<evidence type="ECO:0000313" key="2">
    <source>
        <dbReference type="EMBL" id="CAF4649113.1"/>
    </source>
</evidence>